<evidence type="ECO:0000313" key="2">
    <source>
        <dbReference type="EMBL" id="HAR51948.1"/>
    </source>
</evidence>
<feature type="compositionally biased region" description="Basic and acidic residues" evidence="1">
    <location>
        <begin position="147"/>
        <end position="165"/>
    </location>
</feature>
<proteinExistence type="predicted"/>
<dbReference type="EMBL" id="DMVW01000088">
    <property type="protein sequence ID" value="HAR51948.1"/>
    <property type="molecule type" value="Genomic_DNA"/>
</dbReference>
<feature type="region of interest" description="Disordered" evidence="1">
    <location>
        <begin position="147"/>
        <end position="170"/>
    </location>
</feature>
<evidence type="ECO:0000313" key="3">
    <source>
        <dbReference type="Proteomes" id="UP000264719"/>
    </source>
</evidence>
<feature type="region of interest" description="Disordered" evidence="1">
    <location>
        <begin position="195"/>
        <end position="251"/>
    </location>
</feature>
<feature type="compositionally biased region" description="Basic and acidic residues" evidence="1">
    <location>
        <begin position="200"/>
        <end position="221"/>
    </location>
</feature>
<gene>
    <name evidence="2" type="ORF">DCS45_08745</name>
</gene>
<protein>
    <submittedName>
        <fullName evidence="2">Chromosome segregation protein SMC</fullName>
    </submittedName>
</protein>
<accession>A0A348WBN6</accession>
<feature type="non-terminal residue" evidence="2">
    <location>
        <position position="1"/>
    </location>
</feature>
<dbReference type="Proteomes" id="UP000264719">
    <property type="component" value="Unassembled WGS sequence"/>
</dbReference>
<reference evidence="2 3" key="1">
    <citation type="journal article" date="2018" name="Nat. Biotechnol.">
        <title>A standardized bacterial taxonomy based on genome phylogeny substantially revises the tree of life.</title>
        <authorList>
            <person name="Parks D.H."/>
            <person name="Chuvochina M."/>
            <person name="Waite D.W."/>
            <person name="Rinke C."/>
            <person name="Skarshewski A."/>
            <person name="Chaumeil P.A."/>
            <person name="Hugenholtz P."/>
        </authorList>
    </citation>
    <scope>NUCLEOTIDE SEQUENCE [LARGE SCALE GENOMIC DNA]</scope>
    <source>
        <strain evidence="2">UBA9169</strain>
    </source>
</reference>
<name>A0A348WBN6_9RHOB</name>
<evidence type="ECO:0000256" key="1">
    <source>
        <dbReference type="SAM" id="MobiDB-lite"/>
    </source>
</evidence>
<organism evidence="2 3">
    <name type="scientific">Roseovarius nubinhibens</name>
    <dbReference type="NCBI Taxonomy" id="314263"/>
    <lineage>
        <taxon>Bacteria</taxon>
        <taxon>Pseudomonadati</taxon>
        <taxon>Pseudomonadota</taxon>
        <taxon>Alphaproteobacteria</taxon>
        <taxon>Rhodobacterales</taxon>
        <taxon>Roseobacteraceae</taxon>
        <taxon>Roseovarius</taxon>
    </lineage>
</organism>
<feature type="non-terminal residue" evidence="2">
    <location>
        <position position="251"/>
    </location>
</feature>
<sequence>QLARQARQAARYRSIGEELRRAEGMLLYRRWKDADEAVARAAAELRERVTAAARAETGAREATKAREAAEAALPPLREEEAIAAAVLQRLQVQQDTLSDQEAAARDRIATLAGRIDQLARDIERETALNRDAGETIERLEWEARELSKAGEGHEARLEAASDGAHEAASVLQEREAALSEMTEDVARLAARHQSAQRFLQDSRKTLEKSETEADRARDAVKVSRQALETASEGFDAATTAEAASKPSLAVS</sequence>
<comment type="caution">
    <text evidence="2">The sequence shown here is derived from an EMBL/GenBank/DDBJ whole genome shotgun (WGS) entry which is preliminary data.</text>
</comment>
<dbReference type="AlphaFoldDB" id="A0A348WBN6"/>